<dbReference type="AlphaFoldDB" id="A0AAF0Z7R5"/>
<dbReference type="Proteomes" id="UP001304340">
    <property type="component" value="Chromosome"/>
</dbReference>
<evidence type="ECO:0000313" key="3">
    <source>
        <dbReference type="Proteomes" id="UP001304340"/>
    </source>
</evidence>
<evidence type="ECO:0000256" key="1">
    <source>
        <dbReference type="SAM" id="MobiDB-lite"/>
    </source>
</evidence>
<feature type="region of interest" description="Disordered" evidence="1">
    <location>
        <begin position="1"/>
        <end position="80"/>
    </location>
</feature>
<protein>
    <submittedName>
        <fullName evidence="2">Uncharacterized protein</fullName>
    </submittedName>
</protein>
<proteinExistence type="predicted"/>
<dbReference type="EMBL" id="CP138359">
    <property type="protein sequence ID" value="WPF81688.1"/>
    <property type="molecule type" value="Genomic_DNA"/>
</dbReference>
<dbReference type="KEGG" id="sbil:SANBI_002999"/>
<feature type="compositionally biased region" description="Low complexity" evidence="1">
    <location>
        <begin position="12"/>
        <end position="22"/>
    </location>
</feature>
<organism evidence="2 3">
    <name type="scientific">Sanguibacter biliveldensis</name>
    <dbReference type="NCBI Taxonomy" id="3030830"/>
    <lineage>
        <taxon>Bacteria</taxon>
        <taxon>Bacillati</taxon>
        <taxon>Actinomycetota</taxon>
        <taxon>Actinomycetes</taxon>
        <taxon>Micrococcales</taxon>
        <taxon>Sanguibacteraceae</taxon>
        <taxon>Sanguibacter</taxon>
    </lineage>
</organism>
<evidence type="ECO:0000313" key="2">
    <source>
        <dbReference type="EMBL" id="WPF81688.1"/>
    </source>
</evidence>
<sequence>MTSELPASAVQGEGADPAGAPEAPRRRGHRRVVRKGPEREAVAGLSADEAPSGWADEVTGNGSASDANDDRLRRDVPPHW</sequence>
<dbReference type="RefSeq" id="WP_319156420.1">
    <property type="nucleotide sequence ID" value="NZ_CP138359.1"/>
</dbReference>
<reference evidence="3" key="1">
    <citation type="submission" date="2023-11" db="EMBL/GenBank/DDBJ databases">
        <authorList>
            <person name="Helweg L.P."/>
            <person name="Kiel A."/>
            <person name="Hitz F."/>
            <person name="Ruckert-Reed C."/>
            <person name="Busche T."/>
            <person name="Kaltschmidt B."/>
            <person name="Kaltschmidt C."/>
        </authorList>
    </citation>
    <scope>NUCLEOTIDE SEQUENCE [LARGE SCALE GENOMIC DNA]</scope>
    <source>
        <strain evidence="3">4.1</strain>
    </source>
</reference>
<accession>A0AAF0Z7R5</accession>
<keyword evidence="3" id="KW-1185">Reference proteome</keyword>
<name>A0AAF0Z7R5_9MICO</name>
<feature type="compositionally biased region" description="Basic and acidic residues" evidence="1">
    <location>
        <begin position="68"/>
        <end position="80"/>
    </location>
</feature>
<gene>
    <name evidence="2" type="ORF">SANBI_002999</name>
</gene>